<dbReference type="PANTHER" id="PTHR21700:SF17">
    <property type="entry name" value="TRANSTHYRETIN-RELATED FAMILY DOMAIN-RELATED"/>
    <property type="match status" value="1"/>
</dbReference>
<reference evidence="6 8" key="2">
    <citation type="submission" date="2022-05" db="EMBL/GenBank/DDBJ databases">
        <title>Chromosome-level reference genomes for two strains of Caenorhabditis briggsae: an improved platform for comparative genomics.</title>
        <authorList>
            <person name="Stevens L."/>
            <person name="Andersen E.C."/>
        </authorList>
    </citation>
    <scope>NUCLEOTIDE SEQUENCE [LARGE SCALE GENOMIC DNA]</scope>
    <source>
        <strain evidence="6">QX1410_ONT</strain>
        <tissue evidence="6">Whole-organism</tissue>
    </source>
</reference>
<dbReference type="PROSITE" id="PS51257">
    <property type="entry name" value="PROKAR_LIPOPROTEIN"/>
    <property type="match status" value="1"/>
</dbReference>
<evidence type="ECO:0000313" key="6">
    <source>
        <dbReference type="EMBL" id="ULU12120.1"/>
    </source>
</evidence>
<dbReference type="Gene3D" id="2.60.40.3330">
    <property type="match status" value="1"/>
</dbReference>
<organism evidence="6 8">
    <name type="scientific">Caenorhabditis briggsae</name>
    <dbReference type="NCBI Taxonomy" id="6238"/>
    <lineage>
        <taxon>Eukaryota</taxon>
        <taxon>Metazoa</taxon>
        <taxon>Ecdysozoa</taxon>
        <taxon>Nematoda</taxon>
        <taxon>Chromadorea</taxon>
        <taxon>Rhabditida</taxon>
        <taxon>Rhabditina</taxon>
        <taxon>Rhabditomorpha</taxon>
        <taxon>Rhabditoidea</taxon>
        <taxon>Rhabditidae</taxon>
        <taxon>Peloderinae</taxon>
        <taxon>Caenorhabditis</taxon>
    </lineage>
</organism>
<evidence type="ECO:0000313" key="7">
    <source>
        <dbReference type="EMBL" id="UMM13072.1"/>
    </source>
</evidence>
<dbReference type="KEGG" id="cbr:CBG_02225"/>
<proteinExistence type="inferred from homology"/>
<sequence length="150" mass="17555">MFEMKHILILTCIILACQGAHVTDFSVHIKGTFLCNEEPFKNWPLEVMIDGKRFKYEDDIDRFTKDNGNFSIKAWIRTDSYMITPYIVIQHNCWETKEVPHRCHRKIIQPVQSRYVTVGSKIPEENKTFNIGTIDLRFKHPAELPVNCGN</sequence>
<dbReference type="Proteomes" id="UP000829354">
    <property type="component" value="Chromosome I"/>
</dbReference>
<name>A0AAE9DVE1_CAEBR</name>
<feature type="chain" id="PRO_5044706967" evidence="5">
    <location>
        <begin position="20"/>
        <end position="150"/>
    </location>
</feature>
<evidence type="ECO:0000256" key="4">
    <source>
        <dbReference type="ARBA" id="ARBA00022729"/>
    </source>
</evidence>
<keyword evidence="4 5" id="KW-0732">Signal</keyword>
<reference evidence="7 9" key="1">
    <citation type="submission" date="2022-04" db="EMBL/GenBank/DDBJ databases">
        <title>Chromosome-level reference genomes for two strains of Caenorhabditis briggsae: an improved platform for comparative genomics.</title>
        <authorList>
            <person name="Stevens L."/>
            <person name="Andersen E."/>
        </authorList>
    </citation>
    <scope>NUCLEOTIDE SEQUENCE [LARGE SCALE GENOMIC DNA]</scope>
    <source>
        <strain evidence="7">VX34</strain>
        <tissue evidence="7">Whole-organism</tissue>
    </source>
</reference>
<dbReference type="PANTHER" id="PTHR21700">
    <property type="entry name" value="TRANSTHYRETIN-LIKE FAMILY PROTEIN-RELATED"/>
    <property type="match status" value="1"/>
</dbReference>
<dbReference type="AlphaFoldDB" id="A0AAE9DVE1"/>
<dbReference type="OMA" id="TDAYMIT"/>
<dbReference type="Pfam" id="PF01060">
    <property type="entry name" value="TTR-52"/>
    <property type="match status" value="1"/>
</dbReference>
<comment type="subcellular location">
    <subcellularLocation>
        <location evidence="1">Secreted</location>
    </subcellularLocation>
</comment>
<evidence type="ECO:0000256" key="3">
    <source>
        <dbReference type="ARBA" id="ARBA00022525"/>
    </source>
</evidence>
<comment type="similarity">
    <text evidence="2">Belongs to the nematode transthyretin-like family.</text>
</comment>
<dbReference type="Proteomes" id="UP000827892">
    <property type="component" value="Chromosome I"/>
</dbReference>
<evidence type="ECO:0000256" key="5">
    <source>
        <dbReference type="SAM" id="SignalP"/>
    </source>
</evidence>
<keyword evidence="9" id="KW-1185">Reference proteome</keyword>
<gene>
    <name evidence="6" type="ORF">L3Y34_015456</name>
    <name evidence="7" type="ORF">L5515_001533</name>
</gene>
<dbReference type="GO" id="GO:0005576">
    <property type="term" value="C:extracellular region"/>
    <property type="evidence" value="ECO:0007669"/>
    <property type="project" value="UniProtKB-SubCell"/>
</dbReference>
<evidence type="ECO:0000313" key="8">
    <source>
        <dbReference type="Proteomes" id="UP000827892"/>
    </source>
</evidence>
<accession>A0AAE9DVE1</accession>
<dbReference type="EMBL" id="CP090891">
    <property type="protein sequence ID" value="ULU12120.1"/>
    <property type="molecule type" value="Genomic_DNA"/>
</dbReference>
<dbReference type="GO" id="GO:0009986">
    <property type="term" value="C:cell surface"/>
    <property type="evidence" value="ECO:0007669"/>
    <property type="project" value="InterPro"/>
</dbReference>
<dbReference type="EMBL" id="CP092620">
    <property type="protein sequence ID" value="UMM13072.1"/>
    <property type="molecule type" value="Genomic_DNA"/>
</dbReference>
<evidence type="ECO:0000313" key="9">
    <source>
        <dbReference type="Proteomes" id="UP000829354"/>
    </source>
</evidence>
<dbReference type="InterPro" id="IPR038479">
    <property type="entry name" value="Transthyretin-like_sf"/>
</dbReference>
<evidence type="ECO:0000256" key="1">
    <source>
        <dbReference type="ARBA" id="ARBA00004613"/>
    </source>
</evidence>
<keyword evidence="3" id="KW-0964">Secreted</keyword>
<feature type="signal peptide" evidence="5">
    <location>
        <begin position="1"/>
        <end position="19"/>
    </location>
</feature>
<dbReference type="InterPro" id="IPR001534">
    <property type="entry name" value="Transthyretin-like"/>
</dbReference>
<evidence type="ECO:0000256" key="2">
    <source>
        <dbReference type="ARBA" id="ARBA00010112"/>
    </source>
</evidence>
<protein>
    <submittedName>
        <fullName evidence="6">Uncharacterized protein</fullName>
    </submittedName>
</protein>